<dbReference type="Gene3D" id="1.25.70.10">
    <property type="entry name" value="Transcription termination factor 3, mitochondrial"/>
    <property type="match status" value="2"/>
</dbReference>
<protein>
    <submittedName>
        <fullName evidence="8">Transcription termination factor MTERF2, chloroplastic (Mitochondrial transcription termination factor 2) (Protein EMBRYO DEFECTIVE 2219)</fullName>
    </submittedName>
</protein>
<dbReference type="Pfam" id="PF01294">
    <property type="entry name" value="Ribosomal_L13e"/>
    <property type="match status" value="1"/>
</dbReference>
<evidence type="ECO:0000313" key="6">
    <source>
        <dbReference type="EMBL" id="CAI3973588.1"/>
    </source>
</evidence>
<evidence type="ECO:0000256" key="3">
    <source>
        <dbReference type="ARBA" id="ARBA00022946"/>
    </source>
</evidence>
<reference evidence="7" key="2">
    <citation type="submission" date="2024-04" db="EMBL/GenBank/DDBJ databases">
        <authorList>
            <person name="Chen Y."/>
            <person name="Shah S."/>
            <person name="Dougan E. K."/>
            <person name="Thang M."/>
            <person name="Chan C."/>
        </authorList>
    </citation>
    <scope>NUCLEOTIDE SEQUENCE [LARGE SCALE GENOMIC DNA]</scope>
</reference>
<dbReference type="GO" id="GO:1990904">
    <property type="term" value="C:ribonucleoprotein complex"/>
    <property type="evidence" value="ECO:0007669"/>
    <property type="project" value="UniProtKB-KW"/>
</dbReference>
<dbReference type="EMBL" id="CAMXCT020000086">
    <property type="protein sequence ID" value="CAL1126963.1"/>
    <property type="molecule type" value="Genomic_DNA"/>
</dbReference>
<evidence type="ECO:0000256" key="2">
    <source>
        <dbReference type="ARBA" id="ARBA00007692"/>
    </source>
</evidence>
<dbReference type="PANTHER" id="PTHR13068:SF173">
    <property type="entry name" value="EMB|CAB62602.1"/>
    <property type="match status" value="1"/>
</dbReference>
<dbReference type="InterPro" id="IPR001380">
    <property type="entry name" value="Ribosomal_eL13"/>
</dbReference>
<comment type="similarity">
    <text evidence="2">Belongs to the mTERF family.</text>
</comment>
<evidence type="ECO:0000313" key="7">
    <source>
        <dbReference type="EMBL" id="CAL1126963.1"/>
    </source>
</evidence>
<dbReference type="GO" id="GO:0003735">
    <property type="term" value="F:structural constituent of ribosome"/>
    <property type="evidence" value="ECO:0007669"/>
    <property type="project" value="InterPro"/>
</dbReference>
<evidence type="ECO:0000256" key="4">
    <source>
        <dbReference type="ARBA" id="ARBA00022980"/>
    </source>
</evidence>
<evidence type="ECO:0000313" key="8">
    <source>
        <dbReference type="EMBL" id="CAL4760900.1"/>
    </source>
</evidence>
<name>A0A9P1BHI1_9DINO</name>
<keyword evidence="3" id="KW-0809">Transit peptide</keyword>
<dbReference type="EMBL" id="CAMXCT010000086">
    <property type="protein sequence ID" value="CAI3973588.1"/>
    <property type="molecule type" value="Genomic_DNA"/>
</dbReference>
<sequence length="732" mass="81084">MNSVAETELLTQLAALLMPEDVAIEEMFRNFPAPEGWGGNYLEPDLSLFGVLKDENAALFVEYDGSWRHETKEGMERDQMKNAALLKYASAGSYIIRISHTISKPLEGNALWVKIDTWRRGDVKTLSEVLMDLLVRIKSSGLQELLHPRVANRVSVHMERDSIKLSAHAHQLACSAVVVGGGNTSEEISSFLSSEGFGLQNATLAQAQSCCGVSIERTLQPKMNWLLGLGLTKSQAAKAVSTHPQILGLSIEHNLKPTVQWFLGLGLTKNQVAKAVATSPRILGYSIEQNLKPTVQWLLGLGLTTSQVGKAVATFPPILGYSIEQNLTPTVQWLLGLGLTKSQAAKAVSTHPQILGLSIEQNLKPTVQWLLNLGLTKSQVAKSVFTAPPILKLSIEQNLKPTVQWFLGLGLTKNQVAKAVATSPPILWCSIEQNLKPTVQWFLGLGLTKNQVAKAVATSPCILGYSIEQNLKPTVQWLLGLGLTSSQVALTVARFPTILGYSIELNLKPTVQWLQGFHVSKKKLRKVIANWPRLLGYSVESNLEPKARLLEEFCSQQQASEIIASNPEILRFSYRRIAARFSILSKQNKQSQAYYAMRLTDDVFERRIPRKFAKTIGIAVDHRRRNRCTESLQANVERLKLYMSKLLLFPKKSGVKGVKKGDTPRSELQNVAQNTLKEIIPVPKVTKRIKARAITSEEKEQSAYKTLKKARTAAHYQGERIKKAKEAAAKET</sequence>
<dbReference type="InterPro" id="IPR003690">
    <property type="entry name" value="MTERF"/>
</dbReference>
<comment type="similarity">
    <text evidence="1">Belongs to the eukaryotic ribosomal protein eL13 family.</text>
</comment>
<dbReference type="Proteomes" id="UP001152797">
    <property type="component" value="Unassembled WGS sequence"/>
</dbReference>
<dbReference type="Gene3D" id="1.20.5.110">
    <property type="match status" value="1"/>
</dbReference>
<evidence type="ECO:0000256" key="5">
    <source>
        <dbReference type="ARBA" id="ARBA00023274"/>
    </source>
</evidence>
<keyword evidence="5" id="KW-0687">Ribonucleoprotein</keyword>
<proteinExistence type="inferred from homology"/>
<comment type="caution">
    <text evidence="6">The sequence shown here is derived from an EMBL/GenBank/DDBJ whole genome shotgun (WGS) entry which is preliminary data.</text>
</comment>
<organism evidence="6">
    <name type="scientific">Cladocopium goreaui</name>
    <dbReference type="NCBI Taxonomy" id="2562237"/>
    <lineage>
        <taxon>Eukaryota</taxon>
        <taxon>Sar</taxon>
        <taxon>Alveolata</taxon>
        <taxon>Dinophyceae</taxon>
        <taxon>Suessiales</taxon>
        <taxon>Symbiodiniaceae</taxon>
        <taxon>Cladocopium</taxon>
    </lineage>
</organism>
<dbReference type="OrthoDB" id="438887at2759"/>
<keyword evidence="4" id="KW-0689">Ribosomal protein</keyword>
<dbReference type="GO" id="GO:0005840">
    <property type="term" value="C:ribosome"/>
    <property type="evidence" value="ECO:0007669"/>
    <property type="project" value="UniProtKB-KW"/>
</dbReference>
<dbReference type="InterPro" id="IPR038538">
    <property type="entry name" value="MTERF_sf"/>
</dbReference>
<keyword evidence="9" id="KW-1185">Reference proteome</keyword>
<dbReference type="PANTHER" id="PTHR13068">
    <property type="entry name" value="CGI-12 PROTEIN-RELATED"/>
    <property type="match status" value="1"/>
</dbReference>
<evidence type="ECO:0000256" key="1">
    <source>
        <dbReference type="ARBA" id="ARBA00005640"/>
    </source>
</evidence>
<reference evidence="6" key="1">
    <citation type="submission" date="2022-10" db="EMBL/GenBank/DDBJ databases">
        <authorList>
            <person name="Chen Y."/>
            <person name="Dougan E. K."/>
            <person name="Chan C."/>
            <person name="Rhodes N."/>
            <person name="Thang M."/>
        </authorList>
    </citation>
    <scope>NUCLEOTIDE SEQUENCE</scope>
</reference>
<dbReference type="EMBL" id="CAMXCT030000086">
    <property type="protein sequence ID" value="CAL4760900.1"/>
    <property type="molecule type" value="Genomic_DNA"/>
</dbReference>
<evidence type="ECO:0000313" key="9">
    <source>
        <dbReference type="Proteomes" id="UP001152797"/>
    </source>
</evidence>
<accession>A0A9P1BHI1</accession>
<dbReference type="GO" id="GO:0006412">
    <property type="term" value="P:translation"/>
    <property type="evidence" value="ECO:0007669"/>
    <property type="project" value="InterPro"/>
</dbReference>
<dbReference type="SMART" id="SM00733">
    <property type="entry name" value="Mterf"/>
    <property type="match status" value="11"/>
</dbReference>
<dbReference type="Pfam" id="PF02536">
    <property type="entry name" value="mTERF"/>
    <property type="match status" value="1"/>
</dbReference>
<dbReference type="GO" id="GO:0003676">
    <property type="term" value="F:nucleic acid binding"/>
    <property type="evidence" value="ECO:0007669"/>
    <property type="project" value="InterPro"/>
</dbReference>
<gene>
    <name evidence="6" type="ORF">C1SCF055_LOCUS2081</name>
</gene>
<dbReference type="AlphaFoldDB" id="A0A9P1BHI1"/>